<protein>
    <recommendedName>
        <fullName evidence="1">Coenzyme F420:L-glutamate ligase-like domain-containing protein</fullName>
    </recommendedName>
</protein>
<name>A0A8B3S0L8_9EURY</name>
<evidence type="ECO:0000313" key="3">
    <source>
        <dbReference type="Proteomes" id="UP000291831"/>
    </source>
</evidence>
<gene>
    <name evidence="2" type="ORF">AEth_01718</name>
</gene>
<organism evidence="2 3">
    <name type="scientific">Candidatus Argoarchaeum ethanivorans</name>
    <dbReference type="NCBI Taxonomy" id="2608793"/>
    <lineage>
        <taxon>Archaea</taxon>
        <taxon>Methanobacteriati</taxon>
        <taxon>Methanobacteriota</taxon>
        <taxon>Stenosarchaea group</taxon>
        <taxon>Methanomicrobia</taxon>
        <taxon>Methanosarcinales</taxon>
        <taxon>Methanosarcinales incertae sedis</taxon>
        <taxon>GOM Arc I cluster</taxon>
        <taxon>Candidatus Argoarchaeum</taxon>
    </lineage>
</organism>
<reference evidence="3" key="1">
    <citation type="submission" date="2019-01" db="EMBL/GenBank/DDBJ databases">
        <title>Anaerobic oxidation of ethane by archaea from a marine hydrocarbon seep.</title>
        <authorList>
            <person name="Musat F."/>
        </authorList>
    </citation>
    <scope>NUCLEOTIDE SEQUENCE [LARGE SCALE GENOMIC DNA]</scope>
</reference>
<dbReference type="SUPFAM" id="SSF144010">
    <property type="entry name" value="CofE-like"/>
    <property type="match status" value="1"/>
</dbReference>
<dbReference type="Pfam" id="PF01996">
    <property type="entry name" value="F420_ligase"/>
    <property type="match status" value="1"/>
</dbReference>
<dbReference type="Proteomes" id="UP000291831">
    <property type="component" value="Unassembled WGS sequence"/>
</dbReference>
<evidence type="ECO:0000313" key="2">
    <source>
        <dbReference type="EMBL" id="RZB28842.1"/>
    </source>
</evidence>
<dbReference type="AlphaFoldDB" id="A0A8B3S0L8"/>
<sequence length="87" mass="10002">MKFLECVWREVRYDNKGMLSPNAGIDASNAPENAIRTLLTRRSQASAQQIQHALQQHYLPTRGKYQRQYLHNLRLSTVGIAIWHAAV</sequence>
<proteinExistence type="predicted"/>
<evidence type="ECO:0000259" key="1">
    <source>
        <dbReference type="Pfam" id="PF01996"/>
    </source>
</evidence>
<dbReference type="Gene3D" id="3.90.1660.10">
    <property type="entry name" value="CofE-like domain"/>
    <property type="match status" value="1"/>
</dbReference>
<dbReference type="EMBL" id="RPGO01000034">
    <property type="protein sequence ID" value="RZB28842.1"/>
    <property type="molecule type" value="Genomic_DNA"/>
</dbReference>
<comment type="caution">
    <text evidence="2">The sequence shown here is derived from an EMBL/GenBank/DDBJ whole genome shotgun (WGS) entry which is preliminary data.</text>
</comment>
<feature type="domain" description="Coenzyme F420:L-glutamate ligase-like" evidence="1">
    <location>
        <begin position="15"/>
        <end position="58"/>
    </location>
</feature>
<dbReference type="InterPro" id="IPR002847">
    <property type="entry name" value="F420-0_gamma-glut_ligase-dom"/>
</dbReference>
<accession>A0A8B3S0L8</accession>